<protein>
    <submittedName>
        <fullName evidence="2">Uncharacterized protein</fullName>
    </submittedName>
</protein>
<evidence type="ECO:0000313" key="2">
    <source>
        <dbReference type="EMBL" id="THU87177.1"/>
    </source>
</evidence>
<evidence type="ECO:0000256" key="1">
    <source>
        <dbReference type="SAM" id="SignalP"/>
    </source>
</evidence>
<dbReference type="AlphaFoldDB" id="A0A4S8LE06"/>
<sequence>MQFKLFLVAVLSASSALSMTVPASRRSASEASPDYELDPHKRSVFVSDTNYELDPSDGIEASEPVVVDQRSVFGVTADYELDPSDEIEPAVTNKRSVFGCAADYEIDPRDDKVDITQRSVC</sequence>
<dbReference type="OrthoDB" id="10442720at2759"/>
<organism evidence="2 3">
    <name type="scientific">Dendrothele bispora (strain CBS 962.96)</name>
    <dbReference type="NCBI Taxonomy" id="1314807"/>
    <lineage>
        <taxon>Eukaryota</taxon>
        <taxon>Fungi</taxon>
        <taxon>Dikarya</taxon>
        <taxon>Basidiomycota</taxon>
        <taxon>Agaricomycotina</taxon>
        <taxon>Agaricomycetes</taxon>
        <taxon>Agaricomycetidae</taxon>
        <taxon>Agaricales</taxon>
        <taxon>Agaricales incertae sedis</taxon>
        <taxon>Dendrothele</taxon>
    </lineage>
</organism>
<dbReference type="Proteomes" id="UP000297245">
    <property type="component" value="Unassembled WGS sequence"/>
</dbReference>
<name>A0A4S8LE06_DENBC</name>
<accession>A0A4S8LE06</accession>
<feature type="signal peptide" evidence="1">
    <location>
        <begin position="1"/>
        <end position="18"/>
    </location>
</feature>
<dbReference type="EMBL" id="ML179461">
    <property type="protein sequence ID" value="THU87177.1"/>
    <property type="molecule type" value="Genomic_DNA"/>
</dbReference>
<proteinExistence type="predicted"/>
<feature type="chain" id="PRO_5020255157" evidence="1">
    <location>
        <begin position="19"/>
        <end position="121"/>
    </location>
</feature>
<gene>
    <name evidence="2" type="ORF">K435DRAFT_842639</name>
</gene>
<reference evidence="2 3" key="1">
    <citation type="journal article" date="2019" name="Nat. Ecol. Evol.">
        <title>Megaphylogeny resolves global patterns of mushroom evolution.</title>
        <authorList>
            <person name="Varga T."/>
            <person name="Krizsan K."/>
            <person name="Foldi C."/>
            <person name="Dima B."/>
            <person name="Sanchez-Garcia M."/>
            <person name="Sanchez-Ramirez S."/>
            <person name="Szollosi G.J."/>
            <person name="Szarkandi J.G."/>
            <person name="Papp V."/>
            <person name="Albert L."/>
            <person name="Andreopoulos W."/>
            <person name="Angelini C."/>
            <person name="Antonin V."/>
            <person name="Barry K.W."/>
            <person name="Bougher N.L."/>
            <person name="Buchanan P."/>
            <person name="Buyck B."/>
            <person name="Bense V."/>
            <person name="Catcheside P."/>
            <person name="Chovatia M."/>
            <person name="Cooper J."/>
            <person name="Damon W."/>
            <person name="Desjardin D."/>
            <person name="Finy P."/>
            <person name="Geml J."/>
            <person name="Haridas S."/>
            <person name="Hughes K."/>
            <person name="Justo A."/>
            <person name="Karasinski D."/>
            <person name="Kautmanova I."/>
            <person name="Kiss B."/>
            <person name="Kocsube S."/>
            <person name="Kotiranta H."/>
            <person name="LaButti K.M."/>
            <person name="Lechner B.E."/>
            <person name="Liimatainen K."/>
            <person name="Lipzen A."/>
            <person name="Lukacs Z."/>
            <person name="Mihaltcheva S."/>
            <person name="Morgado L.N."/>
            <person name="Niskanen T."/>
            <person name="Noordeloos M.E."/>
            <person name="Ohm R.A."/>
            <person name="Ortiz-Santana B."/>
            <person name="Ovrebo C."/>
            <person name="Racz N."/>
            <person name="Riley R."/>
            <person name="Savchenko A."/>
            <person name="Shiryaev A."/>
            <person name="Soop K."/>
            <person name="Spirin V."/>
            <person name="Szebenyi C."/>
            <person name="Tomsovsky M."/>
            <person name="Tulloss R.E."/>
            <person name="Uehling J."/>
            <person name="Grigoriev I.V."/>
            <person name="Vagvolgyi C."/>
            <person name="Papp T."/>
            <person name="Martin F.M."/>
            <person name="Miettinen O."/>
            <person name="Hibbett D.S."/>
            <person name="Nagy L.G."/>
        </authorList>
    </citation>
    <scope>NUCLEOTIDE SEQUENCE [LARGE SCALE GENOMIC DNA]</scope>
    <source>
        <strain evidence="2 3">CBS 962.96</strain>
    </source>
</reference>
<keyword evidence="3" id="KW-1185">Reference proteome</keyword>
<evidence type="ECO:0000313" key="3">
    <source>
        <dbReference type="Proteomes" id="UP000297245"/>
    </source>
</evidence>
<keyword evidence="1" id="KW-0732">Signal</keyword>